<evidence type="ECO:0000256" key="3">
    <source>
        <dbReference type="ARBA" id="ARBA00023237"/>
    </source>
</evidence>
<keyword evidence="5" id="KW-0732">Signal</keyword>
<dbReference type="NCBIfam" id="TIGR01782">
    <property type="entry name" value="TonB-Xanth-Caul"/>
    <property type="match status" value="1"/>
</dbReference>
<dbReference type="PANTHER" id="PTHR40980:SF3">
    <property type="entry name" value="TONB-DEPENDENT RECEPTOR-LIKE BETA-BARREL DOMAIN-CONTAINING PROTEIN"/>
    <property type="match status" value="1"/>
</dbReference>
<name>A0AA42B6U1_9GAMM</name>
<dbReference type="InterPro" id="IPR036942">
    <property type="entry name" value="Beta-barrel_TonB_sf"/>
</dbReference>
<keyword evidence="8" id="KW-0675">Receptor</keyword>
<feature type="chain" id="PRO_5041276526" evidence="5">
    <location>
        <begin position="31"/>
        <end position="1088"/>
    </location>
</feature>
<keyword evidence="2 4" id="KW-0472">Membrane</keyword>
<dbReference type="Pfam" id="PF07715">
    <property type="entry name" value="Plug"/>
    <property type="match status" value="1"/>
</dbReference>
<feature type="domain" description="TonB-dependent receptor-like beta-barrel" evidence="6">
    <location>
        <begin position="545"/>
        <end position="1051"/>
    </location>
</feature>
<evidence type="ECO:0000313" key="9">
    <source>
        <dbReference type="Proteomes" id="UP001165393"/>
    </source>
</evidence>
<evidence type="ECO:0000256" key="5">
    <source>
        <dbReference type="SAM" id="SignalP"/>
    </source>
</evidence>
<feature type="domain" description="TonB-dependent receptor plug" evidence="7">
    <location>
        <begin position="68"/>
        <end position="169"/>
    </location>
</feature>
<dbReference type="InterPro" id="IPR010104">
    <property type="entry name" value="TonB_rcpt_bac"/>
</dbReference>
<evidence type="ECO:0000256" key="1">
    <source>
        <dbReference type="ARBA" id="ARBA00004442"/>
    </source>
</evidence>
<dbReference type="Pfam" id="PF00593">
    <property type="entry name" value="TonB_dep_Rec_b-barrel"/>
    <property type="match status" value="1"/>
</dbReference>
<accession>A0AA42B6U1</accession>
<evidence type="ECO:0000256" key="2">
    <source>
        <dbReference type="ARBA" id="ARBA00023136"/>
    </source>
</evidence>
<evidence type="ECO:0000259" key="6">
    <source>
        <dbReference type="Pfam" id="PF00593"/>
    </source>
</evidence>
<comment type="subcellular location">
    <subcellularLocation>
        <location evidence="1 4">Cell outer membrane</location>
    </subcellularLocation>
</comment>
<proteinExistence type="inferred from homology"/>
<reference evidence="8 9" key="1">
    <citation type="journal article" date="2013" name="Antonie Van Leeuwenhoek">
        <title>Echinimonas agarilytica gen. nov., sp. nov., a new gammaproteobacterium isolated from the sea urchin Strongylocentrotus intermedius.</title>
        <authorList>
            <person name="Nedashkovskaya O.I."/>
            <person name="Stenkova A.M."/>
            <person name="Zhukova N.V."/>
            <person name="Van Trappen S."/>
            <person name="Lee J.S."/>
            <person name="Kim S.B."/>
        </authorList>
    </citation>
    <scope>NUCLEOTIDE SEQUENCE [LARGE SCALE GENOMIC DNA]</scope>
    <source>
        <strain evidence="8 9">KMM 6351</strain>
    </source>
</reference>
<comment type="similarity">
    <text evidence="4">Belongs to the TonB-dependent receptor family.</text>
</comment>
<dbReference type="EMBL" id="JAMQGP010000001">
    <property type="protein sequence ID" value="MCM2678713.1"/>
    <property type="molecule type" value="Genomic_DNA"/>
</dbReference>
<comment type="caution">
    <text evidence="8">The sequence shown here is derived from an EMBL/GenBank/DDBJ whole genome shotgun (WGS) entry which is preliminary data.</text>
</comment>
<dbReference type="Proteomes" id="UP001165393">
    <property type="component" value="Unassembled WGS sequence"/>
</dbReference>
<dbReference type="InterPro" id="IPR000531">
    <property type="entry name" value="Beta-barrel_TonB"/>
</dbReference>
<evidence type="ECO:0000256" key="4">
    <source>
        <dbReference type="RuleBase" id="RU003357"/>
    </source>
</evidence>
<dbReference type="InterPro" id="IPR037066">
    <property type="entry name" value="Plug_dom_sf"/>
</dbReference>
<dbReference type="SUPFAM" id="SSF56935">
    <property type="entry name" value="Porins"/>
    <property type="match status" value="1"/>
</dbReference>
<dbReference type="GO" id="GO:0009279">
    <property type="term" value="C:cell outer membrane"/>
    <property type="evidence" value="ECO:0007669"/>
    <property type="project" value="UniProtKB-SubCell"/>
</dbReference>
<keyword evidence="3" id="KW-0998">Cell outer membrane</keyword>
<feature type="signal peptide" evidence="5">
    <location>
        <begin position="1"/>
        <end position="30"/>
    </location>
</feature>
<gene>
    <name evidence="8" type="ORF">NAF29_03375</name>
</gene>
<dbReference type="RefSeq" id="WP_251260073.1">
    <property type="nucleotide sequence ID" value="NZ_JAMQGP010000001.1"/>
</dbReference>
<dbReference type="AlphaFoldDB" id="A0AA42B6U1"/>
<organism evidence="8 9">
    <name type="scientific">Echinimonas agarilytica</name>
    <dbReference type="NCBI Taxonomy" id="1215918"/>
    <lineage>
        <taxon>Bacteria</taxon>
        <taxon>Pseudomonadati</taxon>
        <taxon>Pseudomonadota</taxon>
        <taxon>Gammaproteobacteria</taxon>
        <taxon>Alteromonadales</taxon>
        <taxon>Echinimonadaceae</taxon>
        <taxon>Echinimonas</taxon>
    </lineage>
</organism>
<evidence type="ECO:0000259" key="7">
    <source>
        <dbReference type="Pfam" id="PF07715"/>
    </source>
</evidence>
<dbReference type="Gene3D" id="2.40.170.20">
    <property type="entry name" value="TonB-dependent receptor, beta-barrel domain"/>
    <property type="match status" value="1"/>
</dbReference>
<sequence>MFRRHKIARSIQRCLWASLALSLISPQLQAAEEAKESETQSLANAEDVETISVTGVRSSLREAAFLKKSADQIMDAISAEDIGQLPDNNIAEALQRVTGVQIDRDDTGEGSGFQVRGLTQNKVEIDGMSMADSGEDGINNFDAVDSALFSSIEVIKTPMADMKAGAIGATIRLNTKEPLRYKQPVFNVNLKGTRDELADDDGHKLVIAGGRKFDLDKYGEIGGSFTFTTSETFKQTDTFNSAWGPLKANQVEPNQMLEGKTVFAPTNLKLTQNRYEEEQDSLSGAIQWAPSERLSFLISANYMEKTRDSVTDRMTMVTTANSGNIIARDQDGSEWDDSPVVLGAFTRDAVDGELVNVGTVQNPDYQAADTVERYILQRATIYPAGAKTVNMELEANQKITEQYSYIFKSEYIISDDLEMEIALSTSGSEETTENYKLAYGPDQGGVDEDGNSYTGVLTDNNVFYDYETGSDLPVFGVQAIGYREGIVDDILTDPAVYQYKNVKTDKKKTENVANGAQIDFDWYVDQSFLTKIEFGAYAGNKETTREKYTTDVATLKFDQHSIFSEEWLEYDNDWNTYRDPQNAGGTRSPAYEWMGTVMGWLYNQPNYLNDLSHEVDSFFPNGNTSNAQNVPAWISPDVNFDGMVEMVNYFFPGREGNCAKKSQCNTQYSAPTEPGFVYPGDKEYDGILNMPGVAFNSPDQAYPYKNTQDHWAVYLKGNFETDFIFGIPAKGNFGVRYVGTRTENVGIDVTNFIDMAGKALKYTTDEGNENNVNEYDPVVFKKDYTNVLPSGNISFGLTEDMFLRFAMYKSMNRPSPKDTSPSLNYNAEAWNVNIGNPLLKAETAVSFDASWEWYMDDINSFSAAYFRKDLSDFLVENFFTDFSPTDRDGNGLLDDPVTFKQKVNGGDGTINGVELGASHVFEYLPSFLNGFGVQANYTYTDSSQDSGYSELDGAKLPIPKLSENSVNFILFYDKYGFNFRAAYNYRDESYAGQSNAGPDISIQETYLLDDELDYRYKGVLLPVWNDEFDTLDISMSYKYDAFKVYFQATNVTGETKRTYVGDKESTKHLTAKYNDTGTQYSLGASYTF</sequence>
<dbReference type="Gene3D" id="2.170.130.10">
    <property type="entry name" value="TonB-dependent receptor, plug domain"/>
    <property type="match status" value="1"/>
</dbReference>
<evidence type="ECO:0000313" key="8">
    <source>
        <dbReference type="EMBL" id="MCM2678713.1"/>
    </source>
</evidence>
<keyword evidence="4" id="KW-0798">TonB box</keyword>
<keyword evidence="9" id="KW-1185">Reference proteome</keyword>
<dbReference type="InterPro" id="IPR012910">
    <property type="entry name" value="Plug_dom"/>
</dbReference>
<dbReference type="PANTHER" id="PTHR40980">
    <property type="entry name" value="PLUG DOMAIN-CONTAINING PROTEIN"/>
    <property type="match status" value="1"/>
</dbReference>
<protein>
    <submittedName>
        <fullName evidence="8">TonB-dependent receptor</fullName>
    </submittedName>
</protein>